<feature type="transmembrane region" description="Helical" evidence="18">
    <location>
        <begin position="315"/>
        <end position="339"/>
    </location>
</feature>
<evidence type="ECO:0000256" key="17">
    <source>
        <dbReference type="ARBA" id="ARBA00049551"/>
    </source>
</evidence>
<dbReference type="AlphaFoldDB" id="T1QR13"/>
<dbReference type="PANTHER" id="PTHR46552:SF1">
    <property type="entry name" value="NADH-UBIQUINONE OXIDOREDUCTASE CHAIN 2"/>
    <property type="match status" value="1"/>
</dbReference>
<feature type="transmembrane region" description="Helical" evidence="18">
    <location>
        <begin position="5"/>
        <end position="26"/>
    </location>
</feature>
<evidence type="ECO:0000256" key="8">
    <source>
        <dbReference type="ARBA" id="ARBA00022792"/>
    </source>
</evidence>
<evidence type="ECO:0000256" key="5">
    <source>
        <dbReference type="ARBA" id="ARBA00022448"/>
    </source>
</evidence>
<dbReference type="EMBL" id="KC197241">
    <property type="protein sequence ID" value="AGC84099.1"/>
    <property type="molecule type" value="Genomic_DNA"/>
</dbReference>
<protein>
    <recommendedName>
        <fullName evidence="4">NADH-ubiquinone oxidoreductase chain 2</fullName>
        <ecNumber evidence="3">7.1.1.2</ecNumber>
    </recommendedName>
    <alternativeName>
        <fullName evidence="16">NADH dehydrogenase subunit 2</fullName>
    </alternativeName>
</protein>
<evidence type="ECO:0000256" key="3">
    <source>
        <dbReference type="ARBA" id="ARBA00012944"/>
    </source>
</evidence>
<evidence type="ECO:0000256" key="9">
    <source>
        <dbReference type="ARBA" id="ARBA00022967"/>
    </source>
</evidence>
<keyword evidence="13" id="KW-0830">Ubiquinone</keyword>
<sequence length="340" mass="37446">MIYGVFFSISVMVSGFLLFGGIISALVSLSLVGLWLGMEMNFLGAVAIMAGLSVEETESVIKYFIIQVVGSSILILAIMMLISACLMLLTESLILLSLMVKLGVFPFHFWIPSVMATLSWMGCFVVSVFQKIVPIWMMSSMSISSSLSFMVEVCAGITGLLGCLGGLSMLHFRVLLSYSSLIHLGFMVILCMVNISLFMVYLLIYSILNMGLMMGLWSTSTYSFLDIMNFSSRTQEQQLFWVSLYLFSLAGVPPLTGCFLKMLFLNSCWVMFPLGCVILVLSSMVSLFFYIGFFLCLTVPLSQSAFLKSSNGTLWGVLGTMSVVLNLVLGYMMFISVGLM</sequence>
<reference evidence="20" key="1">
    <citation type="submission" date="2012-11" db="EMBL/GenBank/DDBJ databases">
        <authorList>
            <person name="Gloeckner G."/>
            <person name="Abele D."/>
        </authorList>
    </citation>
    <scope>NUCLEOTIDE SEQUENCE</scope>
</reference>
<evidence type="ECO:0000256" key="18">
    <source>
        <dbReference type="SAM" id="Phobius"/>
    </source>
</evidence>
<keyword evidence="9" id="KW-1278">Translocase</keyword>
<keyword evidence="6" id="KW-0679">Respiratory chain</keyword>
<keyword evidence="10" id="KW-0249">Electron transport</keyword>
<keyword evidence="8" id="KW-0999">Mitochondrion inner membrane</keyword>
<evidence type="ECO:0000313" key="20">
    <source>
        <dbReference type="EMBL" id="AGC84099.1"/>
    </source>
</evidence>
<evidence type="ECO:0000259" key="19">
    <source>
        <dbReference type="Pfam" id="PF00361"/>
    </source>
</evidence>
<feature type="transmembrane region" description="Helical" evidence="18">
    <location>
        <begin position="239"/>
        <end position="260"/>
    </location>
</feature>
<evidence type="ECO:0000256" key="1">
    <source>
        <dbReference type="ARBA" id="ARBA00004448"/>
    </source>
</evidence>
<dbReference type="PANTHER" id="PTHR46552">
    <property type="entry name" value="NADH-UBIQUINONE OXIDOREDUCTASE CHAIN 2"/>
    <property type="match status" value="1"/>
</dbReference>
<evidence type="ECO:0000256" key="4">
    <source>
        <dbReference type="ARBA" id="ARBA00021008"/>
    </source>
</evidence>
<evidence type="ECO:0000256" key="14">
    <source>
        <dbReference type="ARBA" id="ARBA00023128"/>
    </source>
</evidence>
<evidence type="ECO:0000256" key="11">
    <source>
        <dbReference type="ARBA" id="ARBA00022989"/>
    </source>
</evidence>
<feature type="domain" description="NADH:quinone oxidoreductase/Mrp antiporter transmembrane" evidence="19">
    <location>
        <begin position="29"/>
        <end position="284"/>
    </location>
</feature>
<evidence type="ECO:0000256" key="16">
    <source>
        <dbReference type="ARBA" id="ARBA00031028"/>
    </source>
</evidence>
<dbReference type="InterPro" id="IPR050175">
    <property type="entry name" value="Complex_I_Subunit_2"/>
</dbReference>
<keyword evidence="7 18" id="KW-0812">Transmembrane</keyword>
<evidence type="ECO:0000256" key="6">
    <source>
        <dbReference type="ARBA" id="ARBA00022660"/>
    </source>
</evidence>
<dbReference type="GO" id="GO:0008137">
    <property type="term" value="F:NADH dehydrogenase (ubiquinone) activity"/>
    <property type="evidence" value="ECO:0007669"/>
    <property type="project" value="UniProtKB-EC"/>
</dbReference>
<evidence type="ECO:0000256" key="7">
    <source>
        <dbReference type="ARBA" id="ARBA00022692"/>
    </source>
</evidence>
<evidence type="ECO:0000256" key="12">
    <source>
        <dbReference type="ARBA" id="ARBA00023027"/>
    </source>
</evidence>
<keyword evidence="12" id="KW-0520">NAD</keyword>
<geneLocation type="mitochondrion" evidence="20"/>
<name>T1QR13_ARCIS</name>
<keyword evidence="14 20" id="KW-0496">Mitochondrion</keyword>
<evidence type="ECO:0000256" key="13">
    <source>
        <dbReference type="ARBA" id="ARBA00023075"/>
    </source>
</evidence>
<proteinExistence type="inferred from homology"/>
<accession>T1QR13</accession>
<gene>
    <name evidence="20" type="primary">nad2</name>
</gene>
<evidence type="ECO:0000256" key="15">
    <source>
        <dbReference type="ARBA" id="ARBA00023136"/>
    </source>
</evidence>
<dbReference type="GO" id="GO:0006120">
    <property type="term" value="P:mitochondrial electron transport, NADH to ubiquinone"/>
    <property type="evidence" value="ECO:0007669"/>
    <property type="project" value="TreeGrafter"/>
</dbReference>
<comment type="subcellular location">
    <subcellularLocation>
        <location evidence="1">Mitochondrion inner membrane</location>
        <topology evidence="1">Multi-pass membrane protein</topology>
    </subcellularLocation>
</comment>
<feature type="transmembrane region" description="Helical" evidence="18">
    <location>
        <begin position="32"/>
        <end position="52"/>
    </location>
</feature>
<reference evidence="20" key="2">
    <citation type="journal article" date="2013" name="PLoS ONE">
        <title>The mitochondrial genome of Arctica islandica; Phylogeny and variation.</title>
        <authorList>
            <person name="Glockner G."/>
            <person name="Heinze I."/>
            <person name="Platzer M."/>
            <person name="Held C."/>
            <person name="Abele D."/>
        </authorList>
    </citation>
    <scope>NUCLEOTIDE SEQUENCE</scope>
</reference>
<organism evidence="20">
    <name type="scientific">Arctica islandica</name>
    <name type="common">Ocean quahog</name>
    <name type="synonym">Venus islandica</name>
    <dbReference type="NCBI Taxonomy" id="59239"/>
    <lineage>
        <taxon>Eukaryota</taxon>
        <taxon>Metazoa</taxon>
        <taxon>Spiralia</taxon>
        <taxon>Lophotrochozoa</taxon>
        <taxon>Mollusca</taxon>
        <taxon>Bivalvia</taxon>
        <taxon>Autobranchia</taxon>
        <taxon>Heteroconchia</taxon>
        <taxon>Euheterodonta</taxon>
        <taxon>Imparidentia</taxon>
        <taxon>Neoheterodontei</taxon>
        <taxon>Venerida</taxon>
        <taxon>Arcticoidea</taxon>
        <taxon>Arcticidae</taxon>
        <taxon>Arctica</taxon>
    </lineage>
</organism>
<evidence type="ECO:0000256" key="2">
    <source>
        <dbReference type="ARBA" id="ARBA00007012"/>
    </source>
</evidence>
<dbReference type="Pfam" id="PF00361">
    <property type="entry name" value="Proton_antipo_M"/>
    <property type="match status" value="1"/>
</dbReference>
<keyword evidence="5" id="KW-0813">Transport</keyword>
<evidence type="ECO:0000256" key="10">
    <source>
        <dbReference type="ARBA" id="ARBA00022982"/>
    </source>
</evidence>
<dbReference type="GO" id="GO:0005743">
    <property type="term" value="C:mitochondrial inner membrane"/>
    <property type="evidence" value="ECO:0007669"/>
    <property type="project" value="UniProtKB-SubCell"/>
</dbReference>
<feature type="transmembrane region" description="Helical" evidence="18">
    <location>
        <begin position="149"/>
        <end position="169"/>
    </location>
</feature>
<comment type="catalytic activity">
    <reaction evidence="17">
        <text>a ubiquinone + NADH + 5 H(+)(in) = a ubiquinol + NAD(+) + 4 H(+)(out)</text>
        <dbReference type="Rhea" id="RHEA:29091"/>
        <dbReference type="Rhea" id="RHEA-COMP:9565"/>
        <dbReference type="Rhea" id="RHEA-COMP:9566"/>
        <dbReference type="ChEBI" id="CHEBI:15378"/>
        <dbReference type="ChEBI" id="CHEBI:16389"/>
        <dbReference type="ChEBI" id="CHEBI:17976"/>
        <dbReference type="ChEBI" id="CHEBI:57540"/>
        <dbReference type="ChEBI" id="CHEBI:57945"/>
        <dbReference type="EC" id="7.1.1.2"/>
    </reaction>
</comment>
<comment type="similarity">
    <text evidence="2">Belongs to the complex I subunit 2 family.</text>
</comment>
<feature type="transmembrane region" description="Helical" evidence="18">
    <location>
        <begin position="272"/>
        <end position="295"/>
    </location>
</feature>
<dbReference type="EC" id="7.1.1.2" evidence="3"/>
<feature type="transmembrane region" description="Helical" evidence="18">
    <location>
        <begin position="109"/>
        <end position="129"/>
    </location>
</feature>
<feature type="transmembrane region" description="Helical" evidence="18">
    <location>
        <begin position="64"/>
        <end position="89"/>
    </location>
</feature>
<keyword evidence="11 18" id="KW-1133">Transmembrane helix</keyword>
<feature type="transmembrane region" description="Helical" evidence="18">
    <location>
        <begin position="175"/>
        <end position="193"/>
    </location>
</feature>
<keyword evidence="15 18" id="KW-0472">Membrane</keyword>
<dbReference type="InterPro" id="IPR001750">
    <property type="entry name" value="ND/Mrp_TM"/>
</dbReference>